<keyword evidence="4" id="KW-1185">Reference proteome</keyword>
<feature type="domain" description="DUF5018" evidence="2">
    <location>
        <begin position="42"/>
        <end position="128"/>
    </location>
</feature>
<dbReference type="Proteomes" id="UP001319080">
    <property type="component" value="Unassembled WGS sequence"/>
</dbReference>
<evidence type="ECO:0000259" key="2">
    <source>
        <dbReference type="Pfam" id="PF16410"/>
    </source>
</evidence>
<accession>A0AAP2DXP7</accession>
<evidence type="ECO:0000256" key="1">
    <source>
        <dbReference type="SAM" id="SignalP"/>
    </source>
</evidence>
<dbReference type="Pfam" id="PF16410">
    <property type="entry name" value="DUF5018"/>
    <property type="match status" value="1"/>
</dbReference>
<reference evidence="3 4" key="1">
    <citation type="submission" date="2021-05" db="EMBL/GenBank/DDBJ databases">
        <title>A Polyphasic approach of four new species of the genus Ohtaekwangia: Ohtaekwangia histidinii sp. nov., Ohtaekwangia cretensis sp. nov., Ohtaekwangia indiensis sp. nov., Ohtaekwangia reichenbachii sp. nov. from diverse environment.</title>
        <authorList>
            <person name="Octaviana S."/>
        </authorList>
    </citation>
    <scope>NUCLEOTIDE SEQUENCE [LARGE SCALE GENOMIC DNA]</scope>
    <source>
        <strain evidence="3 4">PWU5</strain>
    </source>
</reference>
<organism evidence="3 4">
    <name type="scientific">Dawidia cretensis</name>
    <dbReference type="NCBI Taxonomy" id="2782350"/>
    <lineage>
        <taxon>Bacteria</taxon>
        <taxon>Pseudomonadati</taxon>
        <taxon>Bacteroidota</taxon>
        <taxon>Cytophagia</taxon>
        <taxon>Cytophagales</taxon>
        <taxon>Chryseotaleaceae</taxon>
        <taxon>Dawidia</taxon>
    </lineage>
</organism>
<name>A0AAP2DXP7_9BACT</name>
<gene>
    <name evidence="3" type="ORF">KK062_15010</name>
</gene>
<keyword evidence="1" id="KW-0732">Signal</keyword>
<dbReference type="EMBL" id="JAHESE010000014">
    <property type="protein sequence ID" value="MBT1709550.1"/>
    <property type="molecule type" value="Genomic_DNA"/>
</dbReference>
<dbReference type="RefSeq" id="WP_254085129.1">
    <property type="nucleotide sequence ID" value="NZ_JAHESE010000014.1"/>
</dbReference>
<dbReference type="InterPro" id="IPR032186">
    <property type="entry name" value="DUF5018"/>
</dbReference>
<dbReference type="Gene3D" id="2.60.40.2340">
    <property type="match status" value="1"/>
</dbReference>
<evidence type="ECO:0000313" key="4">
    <source>
        <dbReference type="Proteomes" id="UP001319080"/>
    </source>
</evidence>
<sequence>MLKTRLIYLLMIMMCSAVLLSCSDDSGEHPDPDPDPGPVDESDAKAIVTFTFADFDPPIPGTINEPAKTIAVTVPQELTDITALTPTITVSEGATISPASGVVQDFTNPVTYTVTAEDASTQQYVVTVTSVSVVECLPSKLPAFLGRMNVYYTDDPLGIDYTEFFSEFDPNEDYTAFYGYTSGQLVWIEFYRYLDDIERKVQRTTFTYPTAGVIVESRYSYNYQSSDNPPAVLVGKNRYYKTGDQITEMELINTSDQVTGTLIYHYNAAGNITYQEYKAPGGSPVFSQSYEYDTAVNVYRLTGLTGSYWQYYMPENNMSRNNVTLINIPDIGEETFEYTYDENKLPLTRSREGLPEEEYEYPCD</sequence>
<protein>
    <submittedName>
        <fullName evidence="3">DUF5018 domain-containing protein</fullName>
    </submittedName>
</protein>
<comment type="caution">
    <text evidence="3">The sequence shown here is derived from an EMBL/GenBank/DDBJ whole genome shotgun (WGS) entry which is preliminary data.</text>
</comment>
<feature type="chain" id="PRO_5042823137" evidence="1">
    <location>
        <begin position="22"/>
        <end position="364"/>
    </location>
</feature>
<proteinExistence type="predicted"/>
<dbReference type="AlphaFoldDB" id="A0AAP2DXP7"/>
<feature type="signal peptide" evidence="1">
    <location>
        <begin position="1"/>
        <end position="21"/>
    </location>
</feature>
<evidence type="ECO:0000313" key="3">
    <source>
        <dbReference type="EMBL" id="MBT1709550.1"/>
    </source>
</evidence>
<dbReference type="PROSITE" id="PS51257">
    <property type="entry name" value="PROKAR_LIPOPROTEIN"/>
    <property type="match status" value="1"/>
</dbReference>